<organism evidence="2 3">
    <name type="scientific">Cryptolaemus montrouzieri</name>
    <dbReference type="NCBI Taxonomy" id="559131"/>
    <lineage>
        <taxon>Eukaryota</taxon>
        <taxon>Metazoa</taxon>
        <taxon>Ecdysozoa</taxon>
        <taxon>Arthropoda</taxon>
        <taxon>Hexapoda</taxon>
        <taxon>Insecta</taxon>
        <taxon>Pterygota</taxon>
        <taxon>Neoptera</taxon>
        <taxon>Endopterygota</taxon>
        <taxon>Coleoptera</taxon>
        <taxon>Polyphaga</taxon>
        <taxon>Cucujiformia</taxon>
        <taxon>Coccinelloidea</taxon>
        <taxon>Coccinellidae</taxon>
        <taxon>Scymninae</taxon>
        <taxon>Scymnini</taxon>
        <taxon>Cryptolaemus</taxon>
    </lineage>
</organism>
<dbReference type="Proteomes" id="UP001516400">
    <property type="component" value="Unassembled WGS sequence"/>
</dbReference>
<dbReference type="AlphaFoldDB" id="A0ABD2NHV0"/>
<evidence type="ECO:0008006" key="4">
    <source>
        <dbReference type="Google" id="ProtNLM"/>
    </source>
</evidence>
<evidence type="ECO:0000256" key="1">
    <source>
        <dbReference type="SAM" id="MobiDB-lite"/>
    </source>
</evidence>
<reference evidence="2 3" key="1">
    <citation type="journal article" date="2021" name="BMC Biol.">
        <title>Horizontally acquired antibacterial genes associated with adaptive radiation of ladybird beetles.</title>
        <authorList>
            <person name="Li H.S."/>
            <person name="Tang X.F."/>
            <person name="Huang Y.H."/>
            <person name="Xu Z.Y."/>
            <person name="Chen M.L."/>
            <person name="Du X.Y."/>
            <person name="Qiu B.Y."/>
            <person name="Chen P.T."/>
            <person name="Zhang W."/>
            <person name="Slipinski A."/>
            <person name="Escalona H.E."/>
            <person name="Waterhouse R.M."/>
            <person name="Zwick A."/>
            <person name="Pang H."/>
        </authorList>
    </citation>
    <scope>NUCLEOTIDE SEQUENCE [LARGE SCALE GENOMIC DNA]</scope>
    <source>
        <strain evidence="2">SYSU2018</strain>
    </source>
</reference>
<dbReference type="EMBL" id="JABFTP020000103">
    <property type="protein sequence ID" value="KAL3277947.1"/>
    <property type="molecule type" value="Genomic_DNA"/>
</dbReference>
<evidence type="ECO:0000313" key="3">
    <source>
        <dbReference type="Proteomes" id="UP001516400"/>
    </source>
</evidence>
<proteinExistence type="predicted"/>
<keyword evidence="3" id="KW-1185">Reference proteome</keyword>
<evidence type="ECO:0000313" key="2">
    <source>
        <dbReference type="EMBL" id="KAL3277947.1"/>
    </source>
</evidence>
<accession>A0ABD2NHV0</accession>
<protein>
    <recommendedName>
        <fullName evidence="4">Reverse transcriptase domain-containing protein</fullName>
    </recommendedName>
</protein>
<gene>
    <name evidence="2" type="ORF">HHI36_013288</name>
</gene>
<sequence length="203" mass="22814">MEAMEENQISSSIRKITSTYFRHKRIVIGDLVDVEGVVPTAYADDLALVMGASSLENFQDKMREVCAAIGSMMEEMGLELAYQKTEGIFLKCPRKWQAPTVRMRGTNIRGQTNTQEAVQGISVTLAIDRMVEEKRSDTEASAGTSAGCEEAMSQKDDRNMAEKKRGVRRRRKLDETTYSQSDSLARMRSPKSRLLDDLNTYPT</sequence>
<feature type="compositionally biased region" description="Basic and acidic residues" evidence="1">
    <location>
        <begin position="152"/>
        <end position="164"/>
    </location>
</feature>
<feature type="region of interest" description="Disordered" evidence="1">
    <location>
        <begin position="134"/>
        <end position="203"/>
    </location>
</feature>
<name>A0ABD2NHV0_9CUCU</name>
<comment type="caution">
    <text evidence="2">The sequence shown here is derived from an EMBL/GenBank/DDBJ whole genome shotgun (WGS) entry which is preliminary data.</text>
</comment>